<dbReference type="Pfam" id="PF00581">
    <property type="entry name" value="Rhodanese"/>
    <property type="match status" value="1"/>
</dbReference>
<dbReference type="EMBL" id="SLXU01000002">
    <property type="protein sequence ID" value="TCP62300.1"/>
    <property type="molecule type" value="Genomic_DNA"/>
</dbReference>
<dbReference type="PROSITE" id="PS50206">
    <property type="entry name" value="RHODANESE_3"/>
    <property type="match status" value="1"/>
</dbReference>
<dbReference type="GO" id="GO:0004792">
    <property type="term" value="F:thiosulfate-cyanide sulfurtransferase activity"/>
    <property type="evidence" value="ECO:0007669"/>
    <property type="project" value="InterPro"/>
</dbReference>
<dbReference type="NCBIfam" id="NF008752">
    <property type="entry name" value="PRK11784.1-4"/>
    <property type="match status" value="1"/>
</dbReference>
<sequence length="360" mass="39139">MPVTLTSLSDLASLDFDDIIDVRSPAEYAEDHIPGAMSLPALSNEERARVGTIYTRESPFRARRIGAALVARNVASHLETVLSDRPKSWKPLLYCWRGGQRSGSVALMLRQIGWQAETVDGGWRSYRRLVSDALYGAPWPAPVVILDGNTGTAKTDMLALLATAGLQVIDLEGLANHRGSLFGAMAGGQPAQKGFETRLALARLGLDPTRPVVVEAESSRIGAVNLPPALWEAMKTAPRVVLGAPLAARARYLARRYRDLTDDPARLLATIDALSGQHPRERIEHWRAMAQEGAFEALAGGLMESHYDPRYANQRARFEDRSCEYVELQALDEAALAAALPRVIAAVEALRAAWAPQGSS</sequence>
<gene>
    <name evidence="3" type="ORF">EV663_102144</name>
</gene>
<dbReference type="AlphaFoldDB" id="A0A4R2RFC8"/>
<dbReference type="NCBIfam" id="NF008750">
    <property type="entry name" value="PRK11784.1-2"/>
    <property type="match status" value="1"/>
</dbReference>
<dbReference type="InterPro" id="IPR036873">
    <property type="entry name" value="Rhodanese-like_dom_sf"/>
</dbReference>
<evidence type="ECO:0000313" key="3">
    <source>
        <dbReference type="EMBL" id="TCP62300.1"/>
    </source>
</evidence>
<comment type="caution">
    <text evidence="3">The sequence shown here is derived from an EMBL/GenBank/DDBJ whole genome shotgun (WGS) entry which is preliminary data.</text>
</comment>
<dbReference type="InterPro" id="IPR001307">
    <property type="entry name" value="Thiosulphate_STrfase_CS"/>
</dbReference>
<dbReference type="SUPFAM" id="SSF52821">
    <property type="entry name" value="Rhodanese/Cell cycle control phosphatase"/>
    <property type="match status" value="1"/>
</dbReference>
<evidence type="ECO:0000313" key="4">
    <source>
        <dbReference type="Proteomes" id="UP000295050"/>
    </source>
</evidence>
<dbReference type="Proteomes" id="UP000295050">
    <property type="component" value="Unassembled WGS sequence"/>
</dbReference>
<dbReference type="SMART" id="SM00450">
    <property type="entry name" value="RHOD"/>
    <property type="match status" value="1"/>
</dbReference>
<accession>A0A4R2RFC8</accession>
<keyword evidence="4" id="KW-1185">Reference proteome</keyword>
<keyword evidence="1" id="KW-0711">Selenium</keyword>
<dbReference type="InterPro" id="IPR017582">
    <property type="entry name" value="SelU"/>
</dbReference>
<dbReference type="PROSITE" id="PS00380">
    <property type="entry name" value="RHODANESE_1"/>
    <property type="match status" value="1"/>
</dbReference>
<name>A0A4R2RFC8_9RHOB</name>
<dbReference type="PANTHER" id="PTHR30401">
    <property type="entry name" value="TRNA 2-SELENOURIDINE SYNTHASE"/>
    <property type="match status" value="1"/>
</dbReference>
<dbReference type="Gene3D" id="3.40.250.10">
    <property type="entry name" value="Rhodanese-like domain"/>
    <property type="match status" value="1"/>
</dbReference>
<feature type="domain" description="Rhodanese" evidence="2">
    <location>
        <begin position="19"/>
        <end position="135"/>
    </location>
</feature>
<organism evidence="3 4">
    <name type="scientific">Rhodovulum bhavnagarense</name>
    <dbReference type="NCBI Taxonomy" id="992286"/>
    <lineage>
        <taxon>Bacteria</taxon>
        <taxon>Pseudomonadati</taxon>
        <taxon>Pseudomonadota</taxon>
        <taxon>Alphaproteobacteria</taxon>
        <taxon>Rhodobacterales</taxon>
        <taxon>Paracoccaceae</taxon>
        <taxon>Rhodovulum</taxon>
    </lineage>
</organism>
<dbReference type="RefSeq" id="WP_132950562.1">
    <property type="nucleotide sequence ID" value="NZ_SLXU01000002.1"/>
</dbReference>
<dbReference type="GO" id="GO:0043828">
    <property type="term" value="F:tRNA 2-selenouridine synthase activity"/>
    <property type="evidence" value="ECO:0007669"/>
    <property type="project" value="InterPro"/>
</dbReference>
<dbReference type="Pfam" id="PF26341">
    <property type="entry name" value="AAA_SelU"/>
    <property type="match status" value="1"/>
</dbReference>
<evidence type="ECO:0000259" key="2">
    <source>
        <dbReference type="PROSITE" id="PS50206"/>
    </source>
</evidence>
<dbReference type="PANTHER" id="PTHR30401:SF0">
    <property type="entry name" value="TRNA 2-SELENOURIDINE SYNTHASE"/>
    <property type="match status" value="1"/>
</dbReference>
<reference evidence="3 4" key="1">
    <citation type="submission" date="2019-03" db="EMBL/GenBank/DDBJ databases">
        <title>Genomic Encyclopedia of Type Strains, Phase IV (KMG-IV): sequencing the most valuable type-strain genomes for metagenomic binning, comparative biology and taxonomic classification.</title>
        <authorList>
            <person name="Goeker M."/>
        </authorList>
    </citation>
    <scope>NUCLEOTIDE SEQUENCE [LARGE SCALE GENOMIC DNA]</scope>
    <source>
        <strain evidence="3 4">DSM 24766</strain>
    </source>
</reference>
<protein>
    <submittedName>
        <fullName evidence="3">tRNA 2-selenouridine synthase</fullName>
    </submittedName>
</protein>
<dbReference type="NCBIfam" id="TIGR03167">
    <property type="entry name" value="tRNA_sel_U_synt"/>
    <property type="match status" value="1"/>
</dbReference>
<proteinExistence type="predicted"/>
<dbReference type="GO" id="GO:0002098">
    <property type="term" value="P:tRNA wobble uridine modification"/>
    <property type="evidence" value="ECO:0007669"/>
    <property type="project" value="InterPro"/>
</dbReference>
<evidence type="ECO:0000256" key="1">
    <source>
        <dbReference type="ARBA" id="ARBA00023266"/>
    </source>
</evidence>
<dbReference type="OrthoDB" id="9808735at2"/>
<dbReference type="InterPro" id="IPR058840">
    <property type="entry name" value="AAA_SelU"/>
</dbReference>
<dbReference type="InterPro" id="IPR001763">
    <property type="entry name" value="Rhodanese-like_dom"/>
</dbReference>